<keyword evidence="3" id="KW-1185">Reference proteome</keyword>
<sequence>MPEPVHYVQISKENHLNDCLSLDLSRMLLFLFSSFLIPLYSRSFKSFVLSAYSLELQYLSCNTCKNYALLLLSGILVIIIGRSGLSQTRWSSITPFGPRTTHNDPWFNGHGHAEEKLPMAVKGEFLIQKDEIQDQGSESGITEATHDNDDDDDDSCDNNNKAHGESSIEEFNRKCDNFIKETKGEPLMSKCCSSLISR</sequence>
<evidence type="ECO:0000256" key="1">
    <source>
        <dbReference type="SAM" id="MobiDB-lite"/>
    </source>
</evidence>
<dbReference type="EMBL" id="JBJKBG010000008">
    <property type="protein sequence ID" value="KAL3725216.1"/>
    <property type="molecule type" value="Genomic_DNA"/>
</dbReference>
<evidence type="ECO:0000313" key="3">
    <source>
        <dbReference type="Proteomes" id="UP001634007"/>
    </source>
</evidence>
<organism evidence="2 3">
    <name type="scientific">Eucalyptus globulus</name>
    <name type="common">Tasmanian blue gum</name>
    <dbReference type="NCBI Taxonomy" id="34317"/>
    <lineage>
        <taxon>Eukaryota</taxon>
        <taxon>Viridiplantae</taxon>
        <taxon>Streptophyta</taxon>
        <taxon>Embryophyta</taxon>
        <taxon>Tracheophyta</taxon>
        <taxon>Spermatophyta</taxon>
        <taxon>Magnoliopsida</taxon>
        <taxon>eudicotyledons</taxon>
        <taxon>Gunneridae</taxon>
        <taxon>Pentapetalae</taxon>
        <taxon>rosids</taxon>
        <taxon>malvids</taxon>
        <taxon>Myrtales</taxon>
        <taxon>Myrtaceae</taxon>
        <taxon>Myrtoideae</taxon>
        <taxon>Eucalypteae</taxon>
        <taxon>Eucalyptus</taxon>
    </lineage>
</organism>
<comment type="caution">
    <text evidence="2">The sequence shown here is derived from an EMBL/GenBank/DDBJ whole genome shotgun (WGS) entry which is preliminary data.</text>
</comment>
<evidence type="ECO:0000313" key="2">
    <source>
        <dbReference type="EMBL" id="KAL3725216.1"/>
    </source>
</evidence>
<protein>
    <submittedName>
        <fullName evidence="2">Uncharacterized protein</fullName>
    </submittedName>
</protein>
<feature type="region of interest" description="Disordered" evidence="1">
    <location>
        <begin position="135"/>
        <end position="167"/>
    </location>
</feature>
<reference evidence="2 3" key="1">
    <citation type="submission" date="2024-11" db="EMBL/GenBank/DDBJ databases">
        <title>Chromosome-level genome assembly of Eucalyptus globulus Labill. provides insights into its genome evolution.</title>
        <authorList>
            <person name="Li X."/>
        </authorList>
    </citation>
    <scope>NUCLEOTIDE SEQUENCE [LARGE SCALE GENOMIC DNA]</scope>
    <source>
        <strain evidence="2">CL2024</strain>
        <tissue evidence="2">Fresh tender leaves</tissue>
    </source>
</reference>
<dbReference type="AlphaFoldDB" id="A0ABD3JLW3"/>
<dbReference type="Proteomes" id="UP001634007">
    <property type="component" value="Unassembled WGS sequence"/>
</dbReference>
<name>A0ABD3JLW3_EUCGL</name>
<gene>
    <name evidence="2" type="ORF">ACJRO7_030257</name>
</gene>
<proteinExistence type="predicted"/>
<accession>A0ABD3JLW3</accession>